<dbReference type="InterPro" id="IPR052350">
    <property type="entry name" value="Metallo-dep_Lactonases"/>
</dbReference>
<dbReference type="PANTHER" id="PTHR43569:SF2">
    <property type="entry name" value="AMIDOHYDROLASE-RELATED DOMAIN-CONTAINING PROTEIN"/>
    <property type="match status" value="1"/>
</dbReference>
<dbReference type="Pfam" id="PF04909">
    <property type="entry name" value="Amidohydro_2"/>
    <property type="match status" value="1"/>
</dbReference>
<reference evidence="3" key="2">
    <citation type="submission" date="2020-09" db="EMBL/GenBank/DDBJ databases">
        <authorList>
            <person name="Sun Q."/>
            <person name="Zhou Y."/>
        </authorList>
    </citation>
    <scope>NUCLEOTIDE SEQUENCE</scope>
    <source>
        <strain evidence="3">CGMCC 1.12777</strain>
    </source>
</reference>
<dbReference type="AlphaFoldDB" id="A0A8J2ZVH4"/>
<dbReference type="Proteomes" id="UP000656813">
    <property type="component" value="Unassembled WGS sequence"/>
</dbReference>
<dbReference type="SUPFAM" id="SSF51556">
    <property type="entry name" value="Metallo-dependent hydrolases"/>
    <property type="match status" value="1"/>
</dbReference>
<evidence type="ECO:0000259" key="2">
    <source>
        <dbReference type="Pfam" id="PF04909"/>
    </source>
</evidence>
<feature type="domain" description="Amidohydrolase-related" evidence="2">
    <location>
        <begin position="3"/>
        <end position="276"/>
    </location>
</feature>
<evidence type="ECO:0000313" key="4">
    <source>
        <dbReference type="Proteomes" id="UP000656813"/>
    </source>
</evidence>
<organism evidence="3 4">
    <name type="scientific">Pullulanibacillus pueri</name>
    <dbReference type="NCBI Taxonomy" id="1437324"/>
    <lineage>
        <taxon>Bacteria</taxon>
        <taxon>Bacillati</taxon>
        <taxon>Bacillota</taxon>
        <taxon>Bacilli</taxon>
        <taxon>Bacillales</taxon>
        <taxon>Sporolactobacillaceae</taxon>
        <taxon>Pullulanibacillus</taxon>
    </lineage>
</organism>
<dbReference type="PANTHER" id="PTHR43569">
    <property type="entry name" value="AMIDOHYDROLASE"/>
    <property type="match status" value="1"/>
</dbReference>
<dbReference type="Gene3D" id="3.20.20.140">
    <property type="entry name" value="Metal-dependent hydrolases"/>
    <property type="match status" value="1"/>
</dbReference>
<dbReference type="EMBL" id="BMFV01000012">
    <property type="protein sequence ID" value="GGH81358.1"/>
    <property type="molecule type" value="Genomic_DNA"/>
</dbReference>
<comment type="caution">
    <text evidence="3">The sequence shown here is derived from an EMBL/GenBank/DDBJ whole genome shotgun (WGS) entry which is preliminary data.</text>
</comment>
<dbReference type="RefSeq" id="WP_188497176.1">
    <property type="nucleotide sequence ID" value="NZ_BMFV01000012.1"/>
</dbReference>
<proteinExistence type="inferred from homology"/>
<name>A0A8J2ZVH4_9BACL</name>
<evidence type="ECO:0000256" key="1">
    <source>
        <dbReference type="ARBA" id="ARBA00038310"/>
    </source>
</evidence>
<protein>
    <submittedName>
        <fullName evidence="3">Amidohydrolase</fullName>
    </submittedName>
</protein>
<accession>A0A8J2ZVH4</accession>
<reference evidence="3" key="1">
    <citation type="journal article" date="2014" name="Int. J. Syst. Evol. Microbiol.">
        <title>Complete genome sequence of Corynebacterium casei LMG S-19264T (=DSM 44701T), isolated from a smear-ripened cheese.</title>
        <authorList>
            <consortium name="US DOE Joint Genome Institute (JGI-PGF)"/>
            <person name="Walter F."/>
            <person name="Albersmeier A."/>
            <person name="Kalinowski J."/>
            <person name="Ruckert C."/>
        </authorList>
    </citation>
    <scope>NUCLEOTIDE SEQUENCE</scope>
    <source>
        <strain evidence="3">CGMCC 1.12777</strain>
    </source>
</reference>
<dbReference type="GO" id="GO:0016787">
    <property type="term" value="F:hydrolase activity"/>
    <property type="evidence" value="ECO:0007669"/>
    <property type="project" value="InterPro"/>
</dbReference>
<keyword evidence="4" id="KW-1185">Reference proteome</keyword>
<dbReference type="InterPro" id="IPR032466">
    <property type="entry name" value="Metal_Hydrolase"/>
</dbReference>
<comment type="similarity">
    <text evidence="1">Belongs to the metallo-dependent hydrolases superfamily.</text>
</comment>
<dbReference type="InterPro" id="IPR006680">
    <property type="entry name" value="Amidohydro-rel"/>
</dbReference>
<sequence>MKIDAHQHYWRISRGDYGWITPDNYLLYRDYLPGDLVPDLQKQHIDGTILVQAAPTLEETSFLLSLSERNDSILGVVGWLDLTDPEYMHHLENFSQYPKFVGFRLMIQDMPDPKRVLQPDYIKALSFFVEKDVPVDLLVTSDQLPILIQLLDRVPGLRGVVDHLAKPPIASGALQPWQEQIEAIATHSNIYCKLSGMVTEADRENWEINNFVPYVRHIIATFGFSRIMYGSDWPVCLQAASYAEVYNLVSHCLPTNVTPTQQAAFFGGNAQNFYKLKG</sequence>
<gene>
    <name evidence="3" type="ORF">GCM10007096_19140</name>
</gene>
<evidence type="ECO:0000313" key="3">
    <source>
        <dbReference type="EMBL" id="GGH81358.1"/>
    </source>
</evidence>